<dbReference type="InterPro" id="IPR001810">
    <property type="entry name" value="F-box_dom"/>
</dbReference>
<dbReference type="Gene3D" id="3.80.10.10">
    <property type="entry name" value="Ribonuclease Inhibitor"/>
    <property type="match status" value="1"/>
</dbReference>
<feature type="domain" description="F-box" evidence="1">
    <location>
        <begin position="13"/>
        <end position="53"/>
    </location>
</feature>
<dbReference type="CDD" id="cd09917">
    <property type="entry name" value="F-box_SF"/>
    <property type="match status" value="1"/>
</dbReference>
<evidence type="ECO:0000259" key="1">
    <source>
        <dbReference type="Pfam" id="PF12937"/>
    </source>
</evidence>
<proteinExistence type="predicted"/>
<dbReference type="InterPro" id="IPR032675">
    <property type="entry name" value="LRR_dom_sf"/>
</dbReference>
<dbReference type="RefSeq" id="XP_029720649.2">
    <property type="nucleotide sequence ID" value="XM_029864789.2"/>
</dbReference>
<reference evidence="2" key="2">
    <citation type="submission" date="2025-05" db="UniProtKB">
        <authorList>
            <consortium name="EnsemblMetazoa"/>
        </authorList>
    </citation>
    <scope>IDENTIFICATION</scope>
    <source>
        <strain evidence="2">Foshan</strain>
    </source>
</reference>
<dbReference type="GeneID" id="115262413"/>
<evidence type="ECO:0000313" key="3">
    <source>
        <dbReference type="Proteomes" id="UP000069940"/>
    </source>
</evidence>
<organism evidence="2 3">
    <name type="scientific">Aedes albopictus</name>
    <name type="common">Asian tiger mosquito</name>
    <name type="synonym">Stegomyia albopicta</name>
    <dbReference type="NCBI Taxonomy" id="7160"/>
    <lineage>
        <taxon>Eukaryota</taxon>
        <taxon>Metazoa</taxon>
        <taxon>Ecdysozoa</taxon>
        <taxon>Arthropoda</taxon>
        <taxon>Hexapoda</taxon>
        <taxon>Insecta</taxon>
        <taxon>Pterygota</taxon>
        <taxon>Neoptera</taxon>
        <taxon>Endopterygota</taxon>
        <taxon>Diptera</taxon>
        <taxon>Nematocera</taxon>
        <taxon>Culicoidea</taxon>
        <taxon>Culicidae</taxon>
        <taxon>Culicinae</taxon>
        <taxon>Aedini</taxon>
        <taxon>Aedes</taxon>
        <taxon>Stegomyia</taxon>
    </lineage>
</organism>
<dbReference type="EnsemblMetazoa" id="AALFPA23_004105.R4906">
    <property type="protein sequence ID" value="AALFPA23_004105.P4906"/>
    <property type="gene ID" value="AALFPA23_004105"/>
</dbReference>
<dbReference type="PANTHER" id="PTHR13318:SF95">
    <property type="entry name" value="F-BOX PROTEIN YLR352W"/>
    <property type="match status" value="1"/>
</dbReference>
<name>A0ABM1XYW5_AEDAL</name>
<accession>A0ABM1XYW5</accession>
<dbReference type="Proteomes" id="UP000069940">
    <property type="component" value="Unassembled WGS sequence"/>
</dbReference>
<sequence>MLESIHIPKMATINDLPNEILLMVFQHVRDKKIFTRTCKRWNELLVNFLYLSIDLSSEERIRKFMDITFTRSYRQLHIYGVMLVRSDFDWTDSSRQLESAHAKRVRCGSDPYVLLRKCLQVVRQYEEIVEYMNLTFGPIMDNSLMAFLPRSDGPSSLESLVIRFSSWHIMKSDDWIVDRMEFISEEGLKEISEMPKLECLTYSDNRTKGDRTARRKFFDAIARKAKAIREISLSCDYYACFSDFRIVRSFSTQLQALSCTVWPIFVKDFLQLAFPKVKTLSLDFAPCTTTPDPGRFFENAKSLVGLSVTNVSNDDFFRQGVYCSAATVEWLTITGNQQIPMDGLQGLIGLKELELCAYLISDVQNAVPRSPSLEKLVIERCTSGFLFYSDLAESVPHITELYITEDKALNDECLRVICTTMPNLRRLQLNLPSFLGHPVTDMGLRYIGNLRQLEYLSLECFDSTYLIVERNHLIGFGWAPLLWASEIHLNGFPMVDVQHVLDFLLNPNLRSLSLERCGTTASMIQTLRKIKQLMAVSRPLPRFEIGGSWYVGD</sequence>
<dbReference type="Pfam" id="PF12937">
    <property type="entry name" value="F-box-like"/>
    <property type="match status" value="1"/>
</dbReference>
<reference evidence="3" key="1">
    <citation type="journal article" date="2015" name="Proc. Natl. Acad. Sci. U.S.A.">
        <title>Genome sequence of the Asian Tiger mosquito, Aedes albopictus, reveals insights into its biology, genetics, and evolution.</title>
        <authorList>
            <person name="Chen X.G."/>
            <person name="Jiang X."/>
            <person name="Gu J."/>
            <person name="Xu M."/>
            <person name="Wu Y."/>
            <person name="Deng Y."/>
            <person name="Zhang C."/>
            <person name="Bonizzoni M."/>
            <person name="Dermauw W."/>
            <person name="Vontas J."/>
            <person name="Armbruster P."/>
            <person name="Huang X."/>
            <person name="Yang Y."/>
            <person name="Zhang H."/>
            <person name="He W."/>
            <person name="Peng H."/>
            <person name="Liu Y."/>
            <person name="Wu K."/>
            <person name="Chen J."/>
            <person name="Lirakis M."/>
            <person name="Topalis P."/>
            <person name="Van Leeuwen T."/>
            <person name="Hall A.B."/>
            <person name="Jiang X."/>
            <person name="Thorpe C."/>
            <person name="Mueller R.L."/>
            <person name="Sun C."/>
            <person name="Waterhouse R.M."/>
            <person name="Yan G."/>
            <person name="Tu Z.J."/>
            <person name="Fang X."/>
            <person name="James A.A."/>
        </authorList>
    </citation>
    <scope>NUCLEOTIDE SEQUENCE [LARGE SCALE GENOMIC DNA]</scope>
    <source>
        <strain evidence="3">Foshan</strain>
    </source>
</reference>
<dbReference type="SUPFAM" id="SSF52047">
    <property type="entry name" value="RNI-like"/>
    <property type="match status" value="1"/>
</dbReference>
<dbReference type="SUPFAM" id="SSF81383">
    <property type="entry name" value="F-box domain"/>
    <property type="match status" value="1"/>
</dbReference>
<dbReference type="InterPro" id="IPR036047">
    <property type="entry name" value="F-box-like_dom_sf"/>
</dbReference>
<protein>
    <recommendedName>
        <fullName evidence="1">F-box domain-containing protein</fullName>
    </recommendedName>
</protein>
<dbReference type="PANTHER" id="PTHR13318">
    <property type="entry name" value="PARTNER OF PAIRED, ISOFORM B-RELATED"/>
    <property type="match status" value="1"/>
</dbReference>
<evidence type="ECO:0000313" key="2">
    <source>
        <dbReference type="EnsemblMetazoa" id="AALFPA23_004105.P4906"/>
    </source>
</evidence>
<keyword evidence="3" id="KW-1185">Reference proteome</keyword>